<dbReference type="Pfam" id="PF11832">
    <property type="entry name" value="DUF3352"/>
    <property type="match status" value="1"/>
</dbReference>
<dbReference type="EMBL" id="PXXO01000012">
    <property type="protein sequence ID" value="PSJ04422.1"/>
    <property type="molecule type" value="Genomic_DNA"/>
</dbReference>
<protein>
    <recommendedName>
        <fullName evidence="3">DUF3352 domain-containing protein</fullName>
    </recommendedName>
</protein>
<dbReference type="AlphaFoldDB" id="A0A2P7MT90"/>
<evidence type="ECO:0000313" key="2">
    <source>
        <dbReference type="Proteomes" id="UP000243002"/>
    </source>
</evidence>
<evidence type="ECO:0000313" key="1">
    <source>
        <dbReference type="EMBL" id="PSJ04422.1"/>
    </source>
</evidence>
<dbReference type="OrthoDB" id="451203at2"/>
<comment type="caution">
    <text evidence="1">The sequence shown here is derived from an EMBL/GenBank/DDBJ whole genome shotgun (WGS) entry which is preliminary data.</text>
</comment>
<evidence type="ECO:0008006" key="3">
    <source>
        <dbReference type="Google" id="ProtNLM"/>
    </source>
</evidence>
<reference evidence="1 2" key="1">
    <citation type="journal article" date="2018" name="Environ. Microbiol.">
        <title>Ecological and genomic features of two widespread freshwater picocyanobacteria.</title>
        <authorList>
            <person name="Cabello-Yeves P.J."/>
            <person name="Picazo A."/>
            <person name="Camacho A."/>
            <person name="Callieri C."/>
            <person name="Rosselli R."/>
            <person name="Roda-Garcia J.J."/>
            <person name="Coutinho F.H."/>
            <person name="Rodriguez-Valera F."/>
        </authorList>
    </citation>
    <scope>NUCLEOTIDE SEQUENCE [LARGE SCALE GENOMIC DNA]</scope>
    <source>
        <strain evidence="1 2">Tous</strain>
    </source>
</reference>
<proteinExistence type="predicted"/>
<dbReference type="InterPro" id="IPR021787">
    <property type="entry name" value="DUF3352"/>
</dbReference>
<gene>
    <name evidence="1" type="ORF">C7K55_10450</name>
</gene>
<organism evidence="1 2">
    <name type="scientific">Cyanobium usitatum str. Tous</name>
    <dbReference type="NCBI Taxonomy" id="2116684"/>
    <lineage>
        <taxon>Bacteria</taxon>
        <taxon>Bacillati</taxon>
        <taxon>Cyanobacteriota</taxon>
        <taxon>Cyanophyceae</taxon>
        <taxon>Synechococcales</taxon>
        <taxon>Prochlorococcaceae</taxon>
        <taxon>Cyanobium</taxon>
    </lineage>
</organism>
<dbReference type="Proteomes" id="UP000243002">
    <property type="component" value="Unassembled WGS sequence"/>
</dbReference>
<sequence>MKARPFLAVVLAVALLLLSLAAGGWWLVLQHSPLQLQHQQLVSPRAARFVPRQAALSLYLLSDGEQPVGYARAVAPPRQRRQAAEAVAGLRDGAFAAAGLDYPGELAPWLGRELGFALLASEPGAAPDGWLLALRSRDADGARRFLQRFWQTRSLAGTDLQISSYRGMGLISGRGALVGTSPVPIATALIDDDLVLIASGRGVLEQALDVSQIDELNQAASPRFKQAVQRLDQGALLLTARPETLGSWLGLPGEFTAPGVVQELVASLRPDNRSLELDALLQFAADAAVPAPSADGIGEIDSTGAALLAALQGPSESLALVQSPAAWPAYWQPMLAAVLQAEPGSFPALVTAAADGPLLRSEAIQGWLLGTGADQPQPDALAGVLAAEGLIAAPLPVEGDPDLRVWTRLEAGQAGGRFARGDVNQLQASLEGARSSQGRLAWWGQTLAVLQEQRDSRKPPRLRLEQLSGLDLPQAPLQWAMAAGRAQPLLQRWSTWQLLSALAGQPLAPAVQSLSLGWEAQPDANLHLKARLEFG</sequence>
<accession>A0A2P7MT90</accession>
<keyword evidence="2" id="KW-1185">Reference proteome</keyword>
<name>A0A2P7MT90_9CYAN</name>